<gene>
    <name evidence="2" type="ORF">TRIP_B50547</name>
</gene>
<accession>A0A653AI39</accession>
<dbReference type="InterPro" id="IPR041712">
    <property type="entry name" value="DHPS-like_MBL-fold"/>
</dbReference>
<dbReference type="SUPFAM" id="SSF56281">
    <property type="entry name" value="Metallo-hydrolase/oxidoreductase"/>
    <property type="match status" value="1"/>
</dbReference>
<dbReference type="InterPro" id="IPR036866">
    <property type="entry name" value="RibonucZ/Hydroxyglut_hydro"/>
</dbReference>
<evidence type="ECO:0000259" key="1">
    <source>
        <dbReference type="Pfam" id="PF00753"/>
    </source>
</evidence>
<dbReference type="Pfam" id="PF00753">
    <property type="entry name" value="Lactamase_B"/>
    <property type="match status" value="1"/>
</dbReference>
<dbReference type="CDD" id="cd07713">
    <property type="entry name" value="DHPS-like_MBL-fold"/>
    <property type="match status" value="1"/>
</dbReference>
<name>A0A653AI39_UNCDX</name>
<dbReference type="InterPro" id="IPR001279">
    <property type="entry name" value="Metallo-B-lactamas"/>
</dbReference>
<dbReference type="EMBL" id="UPXX01000032">
    <property type="protein sequence ID" value="VBB47752.1"/>
    <property type="molecule type" value="Genomic_DNA"/>
</dbReference>
<reference evidence="2" key="1">
    <citation type="submission" date="2018-07" db="EMBL/GenBank/DDBJ databases">
        <authorList>
            <consortium name="Genoscope - CEA"/>
            <person name="William W."/>
        </authorList>
    </citation>
    <scope>NUCLEOTIDE SEQUENCE</scope>
    <source>
        <strain evidence="2">IK1</strain>
    </source>
</reference>
<dbReference type="AlphaFoldDB" id="A0A653AI39"/>
<evidence type="ECO:0000313" key="2">
    <source>
        <dbReference type="EMBL" id="VBB47752.1"/>
    </source>
</evidence>
<protein>
    <submittedName>
        <fullName evidence="2">Metallo-beta-lactamase domain protein</fullName>
    </submittedName>
</protein>
<dbReference type="PANTHER" id="PTHR13754">
    <property type="entry name" value="METALLO-BETA-LACTAMASE SUPERFAMILY PROTEIN"/>
    <property type="match status" value="1"/>
</dbReference>
<organism evidence="2">
    <name type="scientific">Uncultured Desulfatiglans sp</name>
    <dbReference type="NCBI Taxonomy" id="1748965"/>
    <lineage>
        <taxon>Bacteria</taxon>
        <taxon>Pseudomonadati</taxon>
        <taxon>Thermodesulfobacteriota</taxon>
        <taxon>Desulfobacteria</taxon>
        <taxon>Desulfatiglandales</taxon>
        <taxon>Desulfatiglandaceae</taxon>
        <taxon>Desulfatiglans</taxon>
        <taxon>environmental samples</taxon>
    </lineage>
</organism>
<dbReference type="Gene3D" id="3.60.15.10">
    <property type="entry name" value="Ribonuclease Z/Hydroxyacylglutathione hydrolase-like"/>
    <property type="match status" value="1"/>
</dbReference>
<dbReference type="GO" id="GO:0016740">
    <property type="term" value="F:transferase activity"/>
    <property type="evidence" value="ECO:0007669"/>
    <property type="project" value="TreeGrafter"/>
</dbReference>
<dbReference type="InterPro" id="IPR052926">
    <property type="entry name" value="Metallo-beta-lactamase_dom"/>
</dbReference>
<proteinExistence type="predicted"/>
<feature type="domain" description="Metallo-beta-lactamase" evidence="1">
    <location>
        <begin position="60"/>
        <end position="152"/>
    </location>
</feature>
<sequence length="318" mass="34995">MTMHRSIRSVDRIEVLTLADNYVDLLLQSDERVQRPPLAQNGSIPSDTLLAEHGLSLLITLEANDSTYTLLMDAGYTRISVLHNLSILGLTLEAVEAVVLSHGHMDHTGGLYPLLDTLPKRVPLVVHPDAFLERRYLQLPDGRRLLFPQRIDRAELAKHGVDLRETKEPSFLCDDHVLVTGEVERVTSFENGLPGAVVERNGAVEPDPIRDDQALLMHLRDRGLVVISGCSHAGIVNTILYARTLTGTERIHAVLGGFHLTGPYFEPVIPPTIEALQSMDCTLIAPMHCTGWKAIGAFEKAFPEAFVLNSVGSRISIA</sequence>
<dbReference type="PANTHER" id="PTHR13754:SF18">
    <property type="entry name" value="7,8-DIHYDROPTERIN-6-METHYL-4-(BETA-D-RIBOFURANOSYL)-AMINOBENZENE-5'-PHOSPHATE SYNTHASE"/>
    <property type="match status" value="1"/>
</dbReference>